<feature type="chain" id="PRO_5023145181" description="Phytase-like domain-containing protein" evidence="1">
    <location>
        <begin position="28"/>
        <end position="311"/>
    </location>
</feature>
<feature type="signal peptide" evidence="1">
    <location>
        <begin position="1"/>
        <end position="27"/>
    </location>
</feature>
<evidence type="ECO:0000256" key="1">
    <source>
        <dbReference type="SAM" id="SignalP"/>
    </source>
</evidence>
<evidence type="ECO:0008006" key="4">
    <source>
        <dbReference type="Google" id="ProtNLM"/>
    </source>
</evidence>
<dbReference type="Proteomes" id="UP000315440">
    <property type="component" value="Unassembled WGS sequence"/>
</dbReference>
<keyword evidence="1" id="KW-0732">Signal</keyword>
<sequence precursor="true">MIRRPNIDCCVLLLACLAAAPSRSSDAQAVANDTPPAYQRLIGSLGEGPARENSGIVRSRTTPDLFWMQNDSGDEPRVYPVRRDGSVHRSERYADTPGVHIGGAINVDWEDIAVMHDGGLVVADVGNNRNDRRDLVLYFVDEPSPFAGRTTFRKKVFVRYPDQPAIPAPSDDFNYDCEAVFALGESLYMVTKHRSDTAAKVYRLDDFREGMVHELEPLQRIELGGQAVGADALPDGSRVVLTTYDTLWLFDSTDHDHPLARPIGRLPIVGDQVEAVCFDGPNTILFADEATAQLYEVSVADFQQIPPARSR</sequence>
<accession>A0A5C5ZK64</accession>
<dbReference type="EMBL" id="SJPQ01000003">
    <property type="protein sequence ID" value="TWT87610.1"/>
    <property type="molecule type" value="Genomic_DNA"/>
</dbReference>
<dbReference type="InterPro" id="IPR011044">
    <property type="entry name" value="Quino_amine_DH_bsu"/>
</dbReference>
<name>A0A5C5ZK64_9BACT</name>
<comment type="caution">
    <text evidence="2">The sequence shown here is derived from an EMBL/GenBank/DDBJ whole genome shotgun (WGS) entry which is preliminary data.</text>
</comment>
<organism evidence="2 3">
    <name type="scientific">Pseudobythopirellula maris</name>
    <dbReference type="NCBI Taxonomy" id="2527991"/>
    <lineage>
        <taxon>Bacteria</taxon>
        <taxon>Pseudomonadati</taxon>
        <taxon>Planctomycetota</taxon>
        <taxon>Planctomycetia</taxon>
        <taxon>Pirellulales</taxon>
        <taxon>Lacipirellulaceae</taxon>
        <taxon>Pseudobythopirellula</taxon>
    </lineage>
</organism>
<evidence type="ECO:0000313" key="2">
    <source>
        <dbReference type="EMBL" id="TWT87610.1"/>
    </source>
</evidence>
<dbReference type="SUPFAM" id="SSF50969">
    <property type="entry name" value="YVTN repeat-like/Quinoprotein amine dehydrogenase"/>
    <property type="match status" value="1"/>
</dbReference>
<protein>
    <recommendedName>
        <fullName evidence="4">Phytase-like domain-containing protein</fullName>
    </recommendedName>
</protein>
<reference evidence="2 3" key="1">
    <citation type="submission" date="2019-02" db="EMBL/GenBank/DDBJ databases">
        <title>Deep-cultivation of Planctomycetes and their phenomic and genomic characterization uncovers novel biology.</title>
        <authorList>
            <person name="Wiegand S."/>
            <person name="Jogler M."/>
            <person name="Boedeker C."/>
            <person name="Pinto D."/>
            <person name="Vollmers J."/>
            <person name="Rivas-Marin E."/>
            <person name="Kohn T."/>
            <person name="Peeters S.H."/>
            <person name="Heuer A."/>
            <person name="Rast P."/>
            <person name="Oberbeckmann S."/>
            <person name="Bunk B."/>
            <person name="Jeske O."/>
            <person name="Meyerdierks A."/>
            <person name="Storesund J.E."/>
            <person name="Kallscheuer N."/>
            <person name="Luecker S."/>
            <person name="Lage O.M."/>
            <person name="Pohl T."/>
            <person name="Merkel B.J."/>
            <person name="Hornburger P."/>
            <person name="Mueller R.-W."/>
            <person name="Bruemmer F."/>
            <person name="Labrenz M."/>
            <person name="Spormann A.M."/>
            <person name="Op Den Camp H."/>
            <person name="Overmann J."/>
            <person name="Amann R."/>
            <person name="Jetten M.S.M."/>
            <person name="Mascher T."/>
            <person name="Medema M.H."/>
            <person name="Devos D.P."/>
            <person name="Kaster A.-K."/>
            <person name="Ovreas L."/>
            <person name="Rohde M."/>
            <person name="Galperin M.Y."/>
            <person name="Jogler C."/>
        </authorList>
    </citation>
    <scope>NUCLEOTIDE SEQUENCE [LARGE SCALE GENOMIC DNA]</scope>
    <source>
        <strain evidence="2 3">Mal64</strain>
    </source>
</reference>
<proteinExistence type="predicted"/>
<dbReference type="AlphaFoldDB" id="A0A5C5ZK64"/>
<evidence type="ECO:0000313" key="3">
    <source>
        <dbReference type="Proteomes" id="UP000315440"/>
    </source>
</evidence>
<gene>
    <name evidence="2" type="ORF">Mal64_31520</name>
</gene>
<keyword evidence="3" id="KW-1185">Reference proteome</keyword>